<gene>
    <name evidence="2" type="ORF">LCGC14_1997360</name>
</gene>
<evidence type="ECO:0000313" key="2">
    <source>
        <dbReference type="EMBL" id="KKL81174.1"/>
    </source>
</evidence>
<name>A0A0F9F412_9ZZZZ</name>
<sequence length="46" mass="4954">EPAFSKNTGFNKNFGSTNGTVAQGDDSRFHTLYTNAEALAYVNAQV</sequence>
<reference evidence="2" key="1">
    <citation type="journal article" date="2015" name="Nature">
        <title>Complex archaea that bridge the gap between prokaryotes and eukaryotes.</title>
        <authorList>
            <person name="Spang A."/>
            <person name="Saw J.H."/>
            <person name="Jorgensen S.L."/>
            <person name="Zaremba-Niedzwiedzka K."/>
            <person name="Martijn J."/>
            <person name="Lind A.E."/>
            <person name="van Eijk R."/>
            <person name="Schleper C."/>
            <person name="Guy L."/>
            <person name="Ettema T.J."/>
        </authorList>
    </citation>
    <scope>NUCLEOTIDE SEQUENCE</scope>
</reference>
<evidence type="ECO:0000256" key="1">
    <source>
        <dbReference type="SAM" id="MobiDB-lite"/>
    </source>
</evidence>
<feature type="non-terminal residue" evidence="2">
    <location>
        <position position="1"/>
    </location>
</feature>
<organism evidence="2">
    <name type="scientific">marine sediment metagenome</name>
    <dbReference type="NCBI Taxonomy" id="412755"/>
    <lineage>
        <taxon>unclassified sequences</taxon>
        <taxon>metagenomes</taxon>
        <taxon>ecological metagenomes</taxon>
    </lineage>
</organism>
<proteinExistence type="predicted"/>
<feature type="region of interest" description="Disordered" evidence="1">
    <location>
        <begin position="1"/>
        <end position="23"/>
    </location>
</feature>
<protein>
    <submittedName>
        <fullName evidence="2">Uncharacterized protein</fullName>
    </submittedName>
</protein>
<comment type="caution">
    <text evidence="2">The sequence shown here is derived from an EMBL/GenBank/DDBJ whole genome shotgun (WGS) entry which is preliminary data.</text>
</comment>
<accession>A0A0F9F412</accession>
<feature type="compositionally biased region" description="Polar residues" evidence="1">
    <location>
        <begin position="1"/>
        <end position="21"/>
    </location>
</feature>
<dbReference type="EMBL" id="LAZR01022640">
    <property type="protein sequence ID" value="KKL81174.1"/>
    <property type="molecule type" value="Genomic_DNA"/>
</dbReference>
<dbReference type="AlphaFoldDB" id="A0A0F9F412"/>